<sequence length="229" mass="25224">MASTQPNNLFFPHFPPPAPHQFVPPPPPQHGHPPPPPPFHPFSPPPPPPPPSHPFAPPPHSPPHKHPPPPFHPIVAPPPPQHPHPHPHPAPVPPSPSPSHPTVIVIVFVSLGGLLFFSMLAFALFCFIKKRKKKTRETDIIHIDEHKKVKETIFSGPFGRQTVVLSVEDDVCISEDIIKSEKLGHARGLHTNSPSAQDNPTTITNDEMVTSSSGFAHDDQHHRQLEHKP</sequence>
<name>A0ACB9LCI1_BAUVA</name>
<accession>A0ACB9LCI1</accession>
<organism evidence="1 2">
    <name type="scientific">Bauhinia variegata</name>
    <name type="common">Purple orchid tree</name>
    <name type="synonym">Phanera variegata</name>
    <dbReference type="NCBI Taxonomy" id="167791"/>
    <lineage>
        <taxon>Eukaryota</taxon>
        <taxon>Viridiplantae</taxon>
        <taxon>Streptophyta</taxon>
        <taxon>Embryophyta</taxon>
        <taxon>Tracheophyta</taxon>
        <taxon>Spermatophyta</taxon>
        <taxon>Magnoliopsida</taxon>
        <taxon>eudicotyledons</taxon>
        <taxon>Gunneridae</taxon>
        <taxon>Pentapetalae</taxon>
        <taxon>rosids</taxon>
        <taxon>fabids</taxon>
        <taxon>Fabales</taxon>
        <taxon>Fabaceae</taxon>
        <taxon>Cercidoideae</taxon>
        <taxon>Cercideae</taxon>
        <taxon>Bauhiniinae</taxon>
        <taxon>Bauhinia</taxon>
    </lineage>
</organism>
<gene>
    <name evidence="1" type="ORF">L6164_030392</name>
</gene>
<reference evidence="1 2" key="1">
    <citation type="journal article" date="2022" name="DNA Res.">
        <title>Chromosomal-level genome assembly of the orchid tree Bauhinia variegata (Leguminosae; Cercidoideae) supports the allotetraploid origin hypothesis of Bauhinia.</title>
        <authorList>
            <person name="Zhong Y."/>
            <person name="Chen Y."/>
            <person name="Zheng D."/>
            <person name="Pang J."/>
            <person name="Liu Y."/>
            <person name="Luo S."/>
            <person name="Meng S."/>
            <person name="Qian L."/>
            <person name="Wei D."/>
            <person name="Dai S."/>
            <person name="Zhou R."/>
        </authorList>
    </citation>
    <scope>NUCLEOTIDE SEQUENCE [LARGE SCALE GENOMIC DNA]</scope>
    <source>
        <strain evidence="1">BV-YZ2020</strain>
    </source>
</reference>
<evidence type="ECO:0000313" key="1">
    <source>
        <dbReference type="EMBL" id="KAI4307177.1"/>
    </source>
</evidence>
<dbReference type="Proteomes" id="UP000828941">
    <property type="component" value="Chromosome 12"/>
</dbReference>
<evidence type="ECO:0000313" key="2">
    <source>
        <dbReference type="Proteomes" id="UP000828941"/>
    </source>
</evidence>
<proteinExistence type="predicted"/>
<dbReference type="EMBL" id="CM039437">
    <property type="protein sequence ID" value="KAI4307177.1"/>
    <property type="molecule type" value="Genomic_DNA"/>
</dbReference>
<comment type="caution">
    <text evidence="1">The sequence shown here is derived from an EMBL/GenBank/DDBJ whole genome shotgun (WGS) entry which is preliminary data.</text>
</comment>
<keyword evidence="2" id="KW-1185">Reference proteome</keyword>
<protein>
    <submittedName>
        <fullName evidence="1">Uncharacterized protein</fullName>
    </submittedName>
</protein>